<gene>
    <name evidence="2" type="ORF">EIP91_008317</name>
</gene>
<accession>A0A4R0S0C3</accession>
<keyword evidence="3" id="KW-1185">Reference proteome</keyword>
<comment type="caution">
    <text evidence="2">The sequence shown here is derived from an EMBL/GenBank/DDBJ whole genome shotgun (WGS) entry which is preliminary data.</text>
</comment>
<protein>
    <recommendedName>
        <fullName evidence="4">MARVEL domain-containing protein</fullName>
    </recommendedName>
</protein>
<keyword evidence="1" id="KW-0472">Membrane</keyword>
<evidence type="ECO:0008006" key="4">
    <source>
        <dbReference type="Google" id="ProtNLM"/>
    </source>
</evidence>
<sequence>MGRLSVHFSIRDVDPVQVLLVVGPYDPPFRNIQLSFRAPEAWQQTLTISYIQEHIMKDCTIRLIAYSLIALFAIGEFILGVITAATQTNAIPLYIGLVLAILTLFAILLLLIFNDCAKGNSFLAKLKVHAIVLAVIAQAWFPMTIMYTAEATVDCRHASYFDTPRCRLPIPGAIFGYLLTAIATAICLFNFYRGQEYDHSATRGLSQAAARGPIHLPSNDVEQQPLIQPAQPTEVY</sequence>
<dbReference type="Proteomes" id="UP000292702">
    <property type="component" value="Unassembled WGS sequence"/>
</dbReference>
<evidence type="ECO:0000313" key="2">
    <source>
        <dbReference type="EMBL" id="TCD69214.1"/>
    </source>
</evidence>
<evidence type="ECO:0000313" key="3">
    <source>
        <dbReference type="Proteomes" id="UP000292702"/>
    </source>
</evidence>
<dbReference type="AlphaFoldDB" id="A0A4R0S0C3"/>
<organism evidence="2 3">
    <name type="scientific">Steccherinum ochraceum</name>
    <dbReference type="NCBI Taxonomy" id="92696"/>
    <lineage>
        <taxon>Eukaryota</taxon>
        <taxon>Fungi</taxon>
        <taxon>Dikarya</taxon>
        <taxon>Basidiomycota</taxon>
        <taxon>Agaricomycotina</taxon>
        <taxon>Agaricomycetes</taxon>
        <taxon>Polyporales</taxon>
        <taxon>Steccherinaceae</taxon>
        <taxon>Steccherinum</taxon>
    </lineage>
</organism>
<name>A0A4R0S0C3_9APHY</name>
<feature type="transmembrane region" description="Helical" evidence="1">
    <location>
        <begin position="91"/>
        <end position="114"/>
    </location>
</feature>
<keyword evidence="1" id="KW-1133">Transmembrane helix</keyword>
<proteinExistence type="predicted"/>
<reference evidence="2 3" key="1">
    <citation type="submission" date="2018-11" db="EMBL/GenBank/DDBJ databases">
        <title>Genome assembly of Steccherinum ochraceum LE-BIN_3174, the white-rot fungus of the Steccherinaceae family (The Residual Polyporoid clade, Polyporales, Basidiomycota).</title>
        <authorList>
            <person name="Fedorova T.V."/>
            <person name="Glazunova O.A."/>
            <person name="Landesman E.O."/>
            <person name="Moiseenko K.V."/>
            <person name="Psurtseva N.V."/>
            <person name="Savinova O.S."/>
            <person name="Shakhova N.V."/>
            <person name="Tyazhelova T.V."/>
            <person name="Vasina D.V."/>
        </authorList>
    </citation>
    <scope>NUCLEOTIDE SEQUENCE [LARGE SCALE GENOMIC DNA]</scope>
    <source>
        <strain evidence="2 3">LE-BIN_3174</strain>
    </source>
</reference>
<feature type="transmembrane region" description="Helical" evidence="1">
    <location>
        <begin position="169"/>
        <end position="192"/>
    </location>
</feature>
<evidence type="ECO:0000256" key="1">
    <source>
        <dbReference type="SAM" id="Phobius"/>
    </source>
</evidence>
<keyword evidence="1" id="KW-0812">Transmembrane</keyword>
<dbReference type="EMBL" id="RWJN01000046">
    <property type="protein sequence ID" value="TCD69214.1"/>
    <property type="molecule type" value="Genomic_DNA"/>
</dbReference>
<feature type="transmembrane region" description="Helical" evidence="1">
    <location>
        <begin position="63"/>
        <end position="85"/>
    </location>
</feature>
<feature type="transmembrane region" description="Helical" evidence="1">
    <location>
        <begin position="126"/>
        <end position="149"/>
    </location>
</feature>